<evidence type="ECO:0000313" key="2">
    <source>
        <dbReference type="EMBL" id="CAK0880381.1"/>
    </source>
</evidence>
<feature type="non-terminal residue" evidence="2">
    <location>
        <position position="261"/>
    </location>
</feature>
<organism evidence="2 3">
    <name type="scientific">Prorocentrum cordatum</name>
    <dbReference type="NCBI Taxonomy" id="2364126"/>
    <lineage>
        <taxon>Eukaryota</taxon>
        <taxon>Sar</taxon>
        <taxon>Alveolata</taxon>
        <taxon>Dinophyceae</taxon>
        <taxon>Prorocentrales</taxon>
        <taxon>Prorocentraceae</taxon>
        <taxon>Prorocentrum</taxon>
    </lineage>
</organism>
<protein>
    <submittedName>
        <fullName evidence="2">Uncharacterized protein</fullName>
    </submittedName>
</protein>
<feature type="region of interest" description="Disordered" evidence="1">
    <location>
        <begin position="194"/>
        <end position="261"/>
    </location>
</feature>
<comment type="caution">
    <text evidence="2">The sequence shown here is derived from an EMBL/GenBank/DDBJ whole genome shotgun (WGS) entry which is preliminary data.</text>
</comment>
<feature type="non-terminal residue" evidence="2">
    <location>
        <position position="1"/>
    </location>
</feature>
<accession>A0ABN9W5T0</accession>
<name>A0ABN9W5T0_9DINO</name>
<feature type="region of interest" description="Disordered" evidence="1">
    <location>
        <begin position="92"/>
        <end position="178"/>
    </location>
</feature>
<evidence type="ECO:0000256" key="1">
    <source>
        <dbReference type="SAM" id="MobiDB-lite"/>
    </source>
</evidence>
<proteinExistence type="predicted"/>
<dbReference type="EMBL" id="CAUYUJ010018063">
    <property type="protein sequence ID" value="CAK0880381.1"/>
    <property type="molecule type" value="Genomic_DNA"/>
</dbReference>
<reference evidence="2" key="1">
    <citation type="submission" date="2023-10" db="EMBL/GenBank/DDBJ databases">
        <authorList>
            <person name="Chen Y."/>
            <person name="Shah S."/>
            <person name="Dougan E. K."/>
            <person name="Thang M."/>
            <person name="Chan C."/>
        </authorList>
    </citation>
    <scope>NUCLEOTIDE SEQUENCE [LARGE SCALE GENOMIC DNA]</scope>
</reference>
<dbReference type="Proteomes" id="UP001189429">
    <property type="component" value="Unassembled WGS sequence"/>
</dbReference>
<keyword evidence="3" id="KW-1185">Reference proteome</keyword>
<sequence>FPAAAAGAEDALPRLAHIGAPPRRAELAGAQRGQRDAALRARLAGAARRRLARVGGLRAKRLVHAPGGRFAPPPGALRAQRLVHASERRLPRLYPTRGGLPPRAQLRHPHARPAPERPWPLLFAAPRRRRLPPRGARAAAGRRRPAPPDAAALAGAERRPPSGPARCPRGQPGASSPRLRCAARAGGARLRLRRGAAHAAPRAWRRGGRRTVAGQPQGCGRHGVPWRRGPAGLQPGLRRGSPGFGAALPVPPAGCGAPRAA</sequence>
<evidence type="ECO:0000313" key="3">
    <source>
        <dbReference type="Proteomes" id="UP001189429"/>
    </source>
</evidence>
<gene>
    <name evidence="2" type="ORF">PCOR1329_LOCUS63538</name>
</gene>